<feature type="transmembrane region" description="Helical" evidence="7">
    <location>
        <begin position="16"/>
        <end position="43"/>
    </location>
</feature>
<keyword evidence="2 7" id="KW-0812">Transmembrane</keyword>
<dbReference type="GO" id="GO:0080115">
    <property type="term" value="F:myosin XI tail binding"/>
    <property type="evidence" value="ECO:0007669"/>
    <property type="project" value="UniProtKB-ARBA"/>
</dbReference>
<evidence type="ECO:0000256" key="1">
    <source>
        <dbReference type="ARBA" id="ARBA00004167"/>
    </source>
</evidence>
<reference evidence="10" key="1">
    <citation type="submission" date="2024-07" db="EMBL/GenBank/DDBJ databases">
        <title>Two chromosome-level genome assemblies of Korean endemic species Abeliophyllum distichum and Forsythia ovata (Oleaceae).</title>
        <authorList>
            <person name="Jang H."/>
        </authorList>
    </citation>
    <scope>NUCLEOTIDE SEQUENCE [LARGE SCALE GENOMIC DNA]</scope>
</reference>
<dbReference type="EMBL" id="JBFOLJ010000001">
    <property type="protein sequence ID" value="KAL2556850.1"/>
    <property type="molecule type" value="Genomic_DNA"/>
</dbReference>
<feature type="coiled-coil region" evidence="5">
    <location>
        <begin position="548"/>
        <end position="632"/>
    </location>
</feature>
<protein>
    <submittedName>
        <fullName evidence="9">Myosin-binding protein 4</fullName>
    </submittedName>
</protein>
<comment type="caution">
    <text evidence="9">The sequence shown here is derived from an EMBL/GenBank/DDBJ whole genome shotgun (WGS) entry which is preliminary data.</text>
</comment>
<dbReference type="GO" id="GO:0016020">
    <property type="term" value="C:membrane"/>
    <property type="evidence" value="ECO:0007669"/>
    <property type="project" value="UniProtKB-SubCell"/>
</dbReference>
<keyword evidence="5" id="KW-0175">Coiled coil</keyword>
<evidence type="ECO:0000256" key="3">
    <source>
        <dbReference type="ARBA" id="ARBA00022989"/>
    </source>
</evidence>
<sequence>MDAEISSPKKRKPRDFMALLSSAACEWFLIFLLFVDAAFSYLLTKFANYCELKTPCLLCSRPDLVIRDKKPRCYRSVLCSDHIEEISSLVSCSVHNKLADVNGMCEECLMPIAMKNKSNSESYRLLVGKLLVDVERSVLQNLMLNKNIRLVSSGQRTCSCCNKTWKPKSNAERLHQVTSVGIGASKANVKPPLPRVPGRSRFSRRDSFKRLRDKCAGQVKNQPAGSKSVDSLSHVGYTKLNITSDSDSEAPLSDDDDDGNSGFCGRNDNTENSVPKTLTDNACSEKQALQASEPIISLLDQSVLLDLSELNNKKSVTSDELKWAQSHSKPNLSEMAELISLSDGFQPLALGVVPFDASVETNKCNVSLSHMPTLSVLSELLSLNNVPSSANIGIDQPKPAYVMGTGYEENASVAGHIAAETGNSSEHVYVPASNDMNLTDASSPNNEGTEPIVVSDSNKIEEDTKSLQQVSNSEMGLMSKTMSPKAHSQLDALSKHEDSSPRALPVSSSLERHDSGHESFDGISISEIEGESVVDRLKRQVEYDRSCMSALYKELEEERNAAAVAANQAMAMITRLQEEKAALHMEALQYLRMMEEQAEHDMEALEKANELLAEKEKEVQDLEAELEFCISNFLDESMAKDTLKETCNLEKENLIVENHAENSPAATSDSKSTEILKGSGKSKLVNISILNFEDEKLYISECLKLLEEKLHQAASNGISNDMPNGINSRKITNEVDDLEYLSVDWETRLNEQNENNGSPLQKDVSGSNGSPTQDIPTDLVEDNHFVSEKNATLDSDRCKLSTNRGRMNWGTFEKGIADLRDRLEALETDRDFVKHAFNTLRNGKDGLQFIHEIAHQLQELRKIEFKKRCIRIP</sequence>
<evidence type="ECO:0000256" key="5">
    <source>
        <dbReference type="SAM" id="Coils"/>
    </source>
</evidence>
<evidence type="ECO:0000313" key="10">
    <source>
        <dbReference type="Proteomes" id="UP001604277"/>
    </source>
</evidence>
<evidence type="ECO:0000256" key="2">
    <source>
        <dbReference type="ARBA" id="ARBA00022692"/>
    </source>
</evidence>
<feature type="region of interest" description="Disordered" evidence="6">
    <location>
        <begin position="750"/>
        <end position="773"/>
    </location>
</feature>
<feature type="domain" description="GTD-binding" evidence="8">
    <location>
        <begin position="532"/>
        <end position="630"/>
    </location>
</feature>
<feature type="compositionally biased region" description="Acidic residues" evidence="6">
    <location>
        <begin position="246"/>
        <end position="259"/>
    </location>
</feature>
<comment type="subcellular location">
    <subcellularLocation>
        <location evidence="1">Membrane</location>
        <topology evidence="1">Single-pass membrane protein</topology>
    </subcellularLocation>
</comment>
<accession>A0ABD1X8D9</accession>
<organism evidence="9 10">
    <name type="scientific">Forsythia ovata</name>
    <dbReference type="NCBI Taxonomy" id="205694"/>
    <lineage>
        <taxon>Eukaryota</taxon>
        <taxon>Viridiplantae</taxon>
        <taxon>Streptophyta</taxon>
        <taxon>Embryophyta</taxon>
        <taxon>Tracheophyta</taxon>
        <taxon>Spermatophyta</taxon>
        <taxon>Magnoliopsida</taxon>
        <taxon>eudicotyledons</taxon>
        <taxon>Gunneridae</taxon>
        <taxon>Pentapetalae</taxon>
        <taxon>asterids</taxon>
        <taxon>lamiids</taxon>
        <taxon>Lamiales</taxon>
        <taxon>Oleaceae</taxon>
        <taxon>Forsythieae</taxon>
        <taxon>Forsythia</taxon>
    </lineage>
</organism>
<dbReference type="PANTHER" id="PTHR31448:SF55">
    <property type="entry name" value="MYOSIN-BINDING PROTEIN 3-LIKE ISOFORM X1"/>
    <property type="match status" value="1"/>
</dbReference>
<dbReference type="AlphaFoldDB" id="A0ABD1X8D9"/>
<proteinExistence type="predicted"/>
<evidence type="ECO:0000313" key="9">
    <source>
        <dbReference type="EMBL" id="KAL2556850.1"/>
    </source>
</evidence>
<dbReference type="InterPro" id="IPR039306">
    <property type="entry name" value="MYOB"/>
</dbReference>
<dbReference type="Proteomes" id="UP001604277">
    <property type="component" value="Unassembled WGS sequence"/>
</dbReference>
<dbReference type="InterPro" id="IPR007656">
    <property type="entry name" value="GTD-bd"/>
</dbReference>
<gene>
    <name evidence="9" type="ORF">Fot_01589</name>
</gene>
<feature type="region of interest" description="Disordered" evidence="6">
    <location>
        <begin position="242"/>
        <end position="277"/>
    </location>
</feature>
<dbReference type="PROSITE" id="PS51775">
    <property type="entry name" value="GTD_BINDING"/>
    <property type="match status" value="1"/>
</dbReference>
<keyword evidence="3 7" id="KW-1133">Transmembrane helix</keyword>
<keyword evidence="10" id="KW-1185">Reference proteome</keyword>
<feature type="compositionally biased region" description="Basic and acidic residues" evidence="6">
    <location>
        <begin position="510"/>
        <end position="520"/>
    </location>
</feature>
<evidence type="ECO:0000259" key="8">
    <source>
        <dbReference type="PROSITE" id="PS51775"/>
    </source>
</evidence>
<evidence type="ECO:0000256" key="4">
    <source>
        <dbReference type="ARBA" id="ARBA00023136"/>
    </source>
</evidence>
<dbReference type="Pfam" id="PF04576">
    <property type="entry name" value="Zein-binding"/>
    <property type="match status" value="1"/>
</dbReference>
<keyword evidence="4 7" id="KW-0472">Membrane</keyword>
<feature type="compositionally biased region" description="Polar residues" evidence="6">
    <location>
        <begin position="434"/>
        <end position="448"/>
    </location>
</feature>
<dbReference type="PANTHER" id="PTHR31448">
    <property type="entry name" value="MYOSIN-BINDING PROTEIN 2"/>
    <property type="match status" value="1"/>
</dbReference>
<name>A0ABD1X8D9_9LAMI</name>
<feature type="region of interest" description="Disordered" evidence="6">
    <location>
        <begin position="434"/>
        <end position="520"/>
    </location>
</feature>
<evidence type="ECO:0000256" key="7">
    <source>
        <dbReference type="SAM" id="Phobius"/>
    </source>
</evidence>
<evidence type="ECO:0000256" key="6">
    <source>
        <dbReference type="SAM" id="MobiDB-lite"/>
    </source>
</evidence>
<feature type="compositionally biased region" description="Polar residues" evidence="6">
    <location>
        <begin position="752"/>
        <end position="773"/>
    </location>
</feature>